<name>A0A1F5Z3P6_9BACT</name>
<protein>
    <submittedName>
        <fullName evidence="3">Uncharacterized protein</fullName>
    </submittedName>
</protein>
<keyword evidence="2" id="KW-1133">Transmembrane helix</keyword>
<comment type="caution">
    <text evidence="3">The sequence shown here is derived from an EMBL/GenBank/DDBJ whole genome shotgun (WGS) entry which is preliminary data.</text>
</comment>
<keyword evidence="2" id="KW-0472">Membrane</keyword>
<dbReference type="EMBL" id="MFJG01000018">
    <property type="protein sequence ID" value="OGG07079.1"/>
    <property type="molecule type" value="Genomic_DNA"/>
</dbReference>
<feature type="transmembrane region" description="Helical" evidence="2">
    <location>
        <begin position="17"/>
        <end position="36"/>
    </location>
</feature>
<evidence type="ECO:0000256" key="2">
    <source>
        <dbReference type="SAM" id="Phobius"/>
    </source>
</evidence>
<accession>A0A1F5Z3P6</accession>
<proteinExistence type="predicted"/>
<dbReference type="AlphaFoldDB" id="A0A1F5Z3P6"/>
<dbReference type="STRING" id="1798377.A2872_00135"/>
<reference evidence="3 4" key="1">
    <citation type="journal article" date="2016" name="Nat. Commun.">
        <title>Thousands of microbial genomes shed light on interconnected biogeochemical processes in an aquifer system.</title>
        <authorList>
            <person name="Anantharaman K."/>
            <person name="Brown C.T."/>
            <person name="Hug L.A."/>
            <person name="Sharon I."/>
            <person name="Castelle C.J."/>
            <person name="Probst A.J."/>
            <person name="Thomas B.C."/>
            <person name="Singh A."/>
            <person name="Wilkins M.J."/>
            <person name="Karaoz U."/>
            <person name="Brodie E.L."/>
            <person name="Williams K.H."/>
            <person name="Hubbard S.S."/>
            <person name="Banfield J.F."/>
        </authorList>
    </citation>
    <scope>NUCLEOTIDE SEQUENCE [LARGE SCALE GENOMIC DNA]</scope>
</reference>
<feature type="compositionally biased region" description="Polar residues" evidence="1">
    <location>
        <begin position="46"/>
        <end position="64"/>
    </location>
</feature>
<gene>
    <name evidence="3" type="ORF">A2872_00135</name>
</gene>
<evidence type="ECO:0000256" key="1">
    <source>
        <dbReference type="SAM" id="MobiDB-lite"/>
    </source>
</evidence>
<dbReference type="Proteomes" id="UP000178681">
    <property type="component" value="Unassembled WGS sequence"/>
</dbReference>
<feature type="region of interest" description="Disordered" evidence="1">
    <location>
        <begin position="39"/>
        <end position="66"/>
    </location>
</feature>
<keyword evidence="2" id="KW-0812">Transmembrane</keyword>
<evidence type="ECO:0000313" key="4">
    <source>
        <dbReference type="Proteomes" id="UP000178681"/>
    </source>
</evidence>
<sequence length="134" mass="14824">MTYEEFKQKFEPHKPKFIIGACFVLVFLVGWGSGSYRKTERRDTVKSQTNYTTSPDKKPQQNTAAGEATQVVIPAVVQGTSTAVSKSCIIKGNISSTSKIYHVKGGAFYDRTNPEQCFETEVEAVAAGYRKSSR</sequence>
<organism evidence="3 4">
    <name type="scientific">Candidatus Gottesmanbacteria bacterium RIFCSPHIGHO2_01_FULL_42_12</name>
    <dbReference type="NCBI Taxonomy" id="1798377"/>
    <lineage>
        <taxon>Bacteria</taxon>
        <taxon>Candidatus Gottesmaniibacteriota</taxon>
    </lineage>
</organism>
<evidence type="ECO:0000313" key="3">
    <source>
        <dbReference type="EMBL" id="OGG07079.1"/>
    </source>
</evidence>